<name>Q0ITT0_ORYSJ</name>
<dbReference type="KEGG" id="dosa:Os11g0220400"/>
<reference evidence="1 2" key="1">
    <citation type="journal article" date="2005" name="Nature">
        <title>The map-based sequence of the rice genome.</title>
        <authorList>
            <consortium name="International rice genome sequencing project (IRGSP)"/>
            <person name="Matsumoto T."/>
            <person name="Wu J."/>
            <person name="Kanamori H."/>
            <person name="Katayose Y."/>
            <person name="Fujisawa M."/>
            <person name="Namiki N."/>
            <person name="Mizuno H."/>
            <person name="Yamamoto K."/>
            <person name="Antonio B.A."/>
            <person name="Baba T."/>
            <person name="Sakata K."/>
            <person name="Nagamura Y."/>
            <person name="Aoki H."/>
            <person name="Arikawa K."/>
            <person name="Arita K."/>
            <person name="Bito T."/>
            <person name="Chiden Y."/>
            <person name="Fujitsuka N."/>
            <person name="Fukunaka R."/>
            <person name="Hamada M."/>
            <person name="Harada C."/>
            <person name="Hayashi A."/>
            <person name="Hijishita S."/>
            <person name="Honda M."/>
            <person name="Hosokawa S."/>
            <person name="Ichikawa Y."/>
            <person name="Idonuma A."/>
            <person name="Iijima M."/>
            <person name="Ikeda M."/>
            <person name="Ikeno M."/>
            <person name="Ito K."/>
            <person name="Ito S."/>
            <person name="Ito T."/>
            <person name="Ito Y."/>
            <person name="Ito Y."/>
            <person name="Iwabuchi A."/>
            <person name="Kamiya K."/>
            <person name="Karasawa W."/>
            <person name="Kurita K."/>
            <person name="Katagiri S."/>
            <person name="Kikuta A."/>
            <person name="Kobayashi H."/>
            <person name="Kobayashi N."/>
            <person name="Machita K."/>
            <person name="Maehara T."/>
            <person name="Masukawa M."/>
            <person name="Mizubayashi T."/>
            <person name="Mukai Y."/>
            <person name="Nagasaki H."/>
            <person name="Nagata Y."/>
            <person name="Naito S."/>
            <person name="Nakashima M."/>
            <person name="Nakama Y."/>
            <person name="Nakamichi Y."/>
            <person name="Nakamura M."/>
            <person name="Meguro A."/>
            <person name="Negishi M."/>
            <person name="Ohta I."/>
            <person name="Ohta T."/>
            <person name="Okamoto M."/>
            <person name="Ono N."/>
            <person name="Saji S."/>
            <person name="Sakaguchi M."/>
            <person name="Sakai K."/>
            <person name="Shibata M."/>
            <person name="Shimokawa T."/>
            <person name="Song J."/>
            <person name="Takazaki Y."/>
            <person name="Terasawa K."/>
            <person name="Tsugane M."/>
            <person name="Tsuji K."/>
            <person name="Ueda S."/>
            <person name="Waki K."/>
            <person name="Yamagata H."/>
            <person name="Yamamoto M."/>
            <person name="Yamamoto S."/>
            <person name="Yamane H."/>
            <person name="Yoshiki S."/>
            <person name="Yoshihara R."/>
            <person name="Yukawa K."/>
            <person name="Zhong H."/>
            <person name="Yano M."/>
            <person name="Yuan Q."/>
            <person name="Ouyang S."/>
            <person name="Liu J."/>
            <person name="Jones K.M."/>
            <person name="Gansberger K."/>
            <person name="Moffat K."/>
            <person name="Hill J."/>
            <person name="Bera J."/>
            <person name="Fadrosh D."/>
            <person name="Jin S."/>
            <person name="Johri S."/>
            <person name="Kim M."/>
            <person name="Overton L."/>
            <person name="Reardon M."/>
            <person name="Tsitrin T."/>
            <person name="Vuong H."/>
            <person name="Weaver B."/>
            <person name="Ciecko A."/>
            <person name="Tallon L."/>
            <person name="Jackson J."/>
            <person name="Pai G."/>
            <person name="Aken S.V."/>
            <person name="Utterback T."/>
            <person name="Reidmuller S."/>
            <person name="Feldblyum T."/>
            <person name="Hsiao J."/>
            <person name="Zismann V."/>
            <person name="Iobst S."/>
            <person name="de Vazeille A.R."/>
            <person name="Buell C.R."/>
            <person name="Ying K."/>
            <person name="Li Y."/>
            <person name="Lu T."/>
            <person name="Huang Y."/>
            <person name="Zhao Q."/>
            <person name="Feng Q."/>
            <person name="Zhang L."/>
            <person name="Zhu J."/>
            <person name="Weng Q."/>
            <person name="Mu J."/>
            <person name="Lu Y."/>
            <person name="Fan D."/>
            <person name="Liu Y."/>
            <person name="Guan J."/>
            <person name="Zhang Y."/>
            <person name="Yu S."/>
            <person name="Liu X."/>
            <person name="Zhang Y."/>
            <person name="Hong G."/>
            <person name="Han B."/>
            <person name="Choisne N."/>
            <person name="Demange N."/>
            <person name="Orjeda G."/>
            <person name="Samain S."/>
            <person name="Cattolico L."/>
            <person name="Pelletier E."/>
            <person name="Couloux A."/>
            <person name="Segurens B."/>
            <person name="Wincker P."/>
            <person name="D'Hont A."/>
            <person name="Scarpelli C."/>
            <person name="Weissenbach J."/>
            <person name="Salanoubat M."/>
            <person name="Quetier F."/>
            <person name="Yu Y."/>
            <person name="Kim H.R."/>
            <person name="Rambo T."/>
            <person name="Currie J."/>
            <person name="Collura K."/>
            <person name="Luo M."/>
            <person name="Yang T."/>
            <person name="Ammiraju J.S.S."/>
            <person name="Engler F."/>
            <person name="Soderlund C."/>
            <person name="Wing R.A."/>
            <person name="Palmer L.E."/>
            <person name="de la Bastide M."/>
            <person name="Spiegel L."/>
            <person name="Nascimento L."/>
            <person name="Zutavern T."/>
            <person name="O'Shaughnessy A."/>
            <person name="Dike S."/>
            <person name="Dedhia N."/>
            <person name="Preston R."/>
            <person name="Balija V."/>
            <person name="McCombie W.R."/>
            <person name="Chow T."/>
            <person name="Chen H."/>
            <person name="Chung M."/>
            <person name="Chen C."/>
            <person name="Shaw J."/>
            <person name="Wu H."/>
            <person name="Hsiao K."/>
            <person name="Chao Y."/>
            <person name="Chu M."/>
            <person name="Cheng C."/>
            <person name="Hour A."/>
            <person name="Lee P."/>
            <person name="Lin S."/>
            <person name="Lin Y."/>
            <person name="Liou J."/>
            <person name="Liu S."/>
            <person name="Hsing Y."/>
            <person name="Raghuvanshi S."/>
            <person name="Mohanty A."/>
            <person name="Bharti A.K."/>
            <person name="Gaur A."/>
            <person name="Gupta V."/>
            <person name="Kumar D."/>
            <person name="Ravi V."/>
            <person name="Vij S."/>
            <person name="Kapur A."/>
            <person name="Khurana P."/>
            <person name="Khurana P."/>
            <person name="Khurana J.P."/>
            <person name="Tyagi A.K."/>
            <person name="Gaikwad K."/>
            <person name="Singh A."/>
            <person name="Dalal V."/>
            <person name="Srivastava S."/>
            <person name="Dixit A."/>
            <person name="Pal A.K."/>
            <person name="Ghazi I.A."/>
            <person name="Yadav M."/>
            <person name="Pandit A."/>
            <person name="Bhargava A."/>
            <person name="Sureshbabu K."/>
            <person name="Batra K."/>
            <person name="Sharma T.R."/>
            <person name="Mohapatra T."/>
            <person name="Singh N.K."/>
            <person name="Messing J."/>
            <person name="Nelson A.B."/>
            <person name="Fuks G."/>
            <person name="Kavchok S."/>
            <person name="Keizer G."/>
            <person name="Linton E."/>
            <person name="Llaca V."/>
            <person name="Song R."/>
            <person name="Tanyolac B."/>
            <person name="Young S."/>
            <person name="Ho-Il K."/>
            <person name="Hahn J.H."/>
            <person name="Sangsakoo G."/>
            <person name="Vanavichit A."/>
            <person name="de Mattos Luiz.A.T."/>
            <person name="Zimmer P.D."/>
            <person name="Malone G."/>
            <person name="Dellagostin O."/>
            <person name="de Oliveira A.C."/>
            <person name="Bevan M."/>
            <person name="Bancroft I."/>
            <person name="Minx P."/>
            <person name="Cordum H."/>
            <person name="Wilson R."/>
            <person name="Cheng Z."/>
            <person name="Jin W."/>
            <person name="Jiang J."/>
            <person name="Leong S.A."/>
            <person name="Iwama H."/>
            <person name="Gojobori T."/>
            <person name="Itoh T."/>
            <person name="Niimura Y."/>
            <person name="Fujii Y."/>
            <person name="Habara T."/>
            <person name="Sakai H."/>
            <person name="Sato Y."/>
            <person name="Wilson G."/>
            <person name="Kumar K."/>
            <person name="McCouch S."/>
            <person name="Juretic N."/>
            <person name="Hoen D."/>
            <person name="Wright S."/>
            <person name="Bruskiewich R."/>
            <person name="Bureau T."/>
            <person name="Miyao A."/>
            <person name="Hirochika H."/>
            <person name="Nishikawa T."/>
            <person name="Kadowaki K."/>
            <person name="Sugiura M."/>
            <person name="Burr B."/>
            <person name="Sasaki T."/>
        </authorList>
    </citation>
    <scope>NUCLEOTIDE SEQUENCE [LARGE SCALE GENOMIC DNA]</scope>
    <source>
        <strain evidence="2">cv. Nipponbare</strain>
    </source>
</reference>
<dbReference type="EMBL" id="AP008217">
    <property type="protein sequence ID" value="BAF27885.1"/>
    <property type="molecule type" value="Genomic_DNA"/>
</dbReference>
<evidence type="ECO:0000313" key="2">
    <source>
        <dbReference type="Proteomes" id="UP000000763"/>
    </source>
</evidence>
<organism evidence="1 2">
    <name type="scientific">Oryza sativa subsp. japonica</name>
    <name type="common">Rice</name>
    <dbReference type="NCBI Taxonomy" id="39947"/>
    <lineage>
        <taxon>Eukaryota</taxon>
        <taxon>Viridiplantae</taxon>
        <taxon>Streptophyta</taxon>
        <taxon>Embryophyta</taxon>
        <taxon>Tracheophyta</taxon>
        <taxon>Spermatophyta</taxon>
        <taxon>Magnoliopsida</taxon>
        <taxon>Liliopsida</taxon>
        <taxon>Poales</taxon>
        <taxon>Poaceae</taxon>
        <taxon>BOP clade</taxon>
        <taxon>Oryzoideae</taxon>
        <taxon>Oryzeae</taxon>
        <taxon>Oryzinae</taxon>
        <taxon>Oryza</taxon>
        <taxon>Oryza sativa</taxon>
    </lineage>
</organism>
<reference evidence="2" key="2">
    <citation type="journal article" date="2008" name="Nucleic Acids Res.">
        <title>The rice annotation project database (RAP-DB): 2008 update.</title>
        <authorList>
            <consortium name="The rice annotation project (RAP)"/>
        </authorList>
    </citation>
    <scope>GENOME REANNOTATION</scope>
    <source>
        <strain evidence="2">cv. Nipponbare</strain>
    </source>
</reference>
<proteinExistence type="predicted"/>
<protein>
    <submittedName>
        <fullName evidence="1">Os11g0220400 protein</fullName>
    </submittedName>
</protein>
<gene>
    <name evidence="1" type="ordered locus">Os11g0220400</name>
</gene>
<accession>Q0ITT0</accession>
<dbReference type="Proteomes" id="UP000000763">
    <property type="component" value="Chromosome 11"/>
</dbReference>
<sequence>MVLLLMWCMIKISYRLMKRFLVNLGKRLFHSLLTEPRKCIFLVQSAQRRLPLLSQAHQHTIPFVLMQETEISITVQDLVGYPKNQKK</sequence>
<dbReference type="AlphaFoldDB" id="Q0ITT0"/>
<evidence type="ECO:0000313" key="1">
    <source>
        <dbReference type="EMBL" id="BAF27885.1"/>
    </source>
</evidence>